<proteinExistence type="predicted"/>
<gene>
    <name evidence="2" type="ORF">PMEA_00034602</name>
</gene>
<evidence type="ECO:0008006" key="4">
    <source>
        <dbReference type="Google" id="ProtNLM"/>
    </source>
</evidence>
<accession>A0AAU9W9Q6</accession>
<dbReference type="EMBL" id="CALNXJ010000009">
    <property type="protein sequence ID" value="CAH3104247.1"/>
    <property type="molecule type" value="Genomic_DNA"/>
</dbReference>
<feature type="region of interest" description="Disordered" evidence="1">
    <location>
        <begin position="350"/>
        <end position="384"/>
    </location>
</feature>
<feature type="compositionally biased region" description="Polar residues" evidence="1">
    <location>
        <begin position="1"/>
        <end position="20"/>
    </location>
</feature>
<organism evidence="2 3">
    <name type="scientific">Pocillopora meandrina</name>
    <dbReference type="NCBI Taxonomy" id="46732"/>
    <lineage>
        <taxon>Eukaryota</taxon>
        <taxon>Metazoa</taxon>
        <taxon>Cnidaria</taxon>
        <taxon>Anthozoa</taxon>
        <taxon>Hexacorallia</taxon>
        <taxon>Scleractinia</taxon>
        <taxon>Astrocoeniina</taxon>
        <taxon>Pocilloporidae</taxon>
        <taxon>Pocillopora</taxon>
    </lineage>
</organism>
<evidence type="ECO:0000313" key="2">
    <source>
        <dbReference type="EMBL" id="CAH3104247.1"/>
    </source>
</evidence>
<evidence type="ECO:0000256" key="1">
    <source>
        <dbReference type="SAM" id="MobiDB-lite"/>
    </source>
</evidence>
<evidence type="ECO:0000313" key="3">
    <source>
        <dbReference type="Proteomes" id="UP001159428"/>
    </source>
</evidence>
<feature type="compositionally biased region" description="Basic and acidic residues" evidence="1">
    <location>
        <begin position="68"/>
        <end position="78"/>
    </location>
</feature>
<protein>
    <recommendedName>
        <fullName evidence="4">Transposase</fullName>
    </recommendedName>
</protein>
<dbReference type="PANTHER" id="PTHR31751:SF42">
    <property type="entry name" value="PROTEIN CBG10204"/>
    <property type="match status" value="1"/>
</dbReference>
<dbReference type="PANTHER" id="PTHR31751">
    <property type="entry name" value="SI:CH211-108C17.2-RELATED-RELATED"/>
    <property type="match status" value="1"/>
</dbReference>
<comment type="caution">
    <text evidence="2">The sequence shown here is derived from an EMBL/GenBank/DDBJ whole genome shotgun (WGS) entry which is preliminary data.</text>
</comment>
<dbReference type="Proteomes" id="UP001159428">
    <property type="component" value="Unassembled WGS sequence"/>
</dbReference>
<feature type="region of interest" description="Disordered" evidence="1">
    <location>
        <begin position="1"/>
        <end position="78"/>
    </location>
</feature>
<dbReference type="AlphaFoldDB" id="A0AAU9W9Q6"/>
<keyword evidence="3" id="KW-1185">Reference proteome</keyword>
<sequence length="384" mass="42971">MKSTDTQVEVDVSESSTQTEEVFLPEIEDNKEEATEAAASPEVSPRKDGIYLPTKQEDSDDSNLSGSDNEHQGETKCEKPQDDTKYIVFKQELFKLFKYCPECGAVVIKRNQSTQGSQLFVTLECMNNHKYSWQSQPVLEGMAAGNLLLSSSILLSGSTFTKVASLADILNLKIFKKWISIVYHTANIYSWDSADLYEECAHQPIPPAIARTKRWLGPGSSAHNALKEVVFDKTLLKDIQQLTLSCHTGNLEVYHSVQTKYAPKRQHFSYNGMVSRTQLAALDHNANTGRQQATVSRGANQGELQYKVVFPKNTKEWVAKPIFEKTTNCHLKPMLNAIVERKCLKPQERSATVTAPHIPENIASKPRPPKADVIANHTSRFSNN</sequence>
<name>A0AAU9W9Q6_9CNID</name>
<reference evidence="2 3" key="1">
    <citation type="submission" date="2022-05" db="EMBL/GenBank/DDBJ databases">
        <authorList>
            <consortium name="Genoscope - CEA"/>
            <person name="William W."/>
        </authorList>
    </citation>
    <scope>NUCLEOTIDE SEQUENCE [LARGE SCALE GENOMIC DNA]</scope>
</reference>